<feature type="binding site" evidence="13">
    <location>
        <begin position="75"/>
        <end position="76"/>
    </location>
    <ligand>
        <name>GTP</name>
        <dbReference type="ChEBI" id="CHEBI:37565"/>
    </ligand>
</feature>
<dbReference type="GeneID" id="6997267"/>
<dbReference type="EMBL" id="DS989735">
    <property type="protein sequence ID" value="EEA07801.1"/>
    <property type="molecule type" value="Genomic_DNA"/>
</dbReference>
<dbReference type="AlphaFoldDB" id="B6AHW0"/>
<feature type="binding site" evidence="14">
    <location>
        <position position="29"/>
    </location>
    <ligand>
        <name>Mg(2+)</name>
        <dbReference type="ChEBI" id="CHEBI:18420"/>
        <label>2</label>
        <note>catalytic</note>
    </ligand>
</feature>
<evidence type="ECO:0000256" key="8">
    <source>
        <dbReference type="ARBA" id="ARBA00022842"/>
    </source>
</evidence>
<dbReference type="GO" id="GO:0005525">
    <property type="term" value="F:GTP binding"/>
    <property type="evidence" value="ECO:0007669"/>
    <property type="project" value="UniProtKB-UniRule"/>
</dbReference>
<protein>
    <recommendedName>
        <fullName evidence="2 12">tRNA(His) guanylyltransferase</fullName>
        <ecNumber evidence="2 12">2.7.7.79</ecNumber>
    </recommendedName>
    <alternativeName>
        <fullName evidence="10 12">tRNA-histidine guanylyltransferase</fullName>
    </alternativeName>
</protein>
<evidence type="ECO:0000313" key="18">
    <source>
        <dbReference type="Proteomes" id="UP000001460"/>
    </source>
</evidence>
<dbReference type="PIRSF" id="PIRSF028980">
    <property type="entry name" value="tRNAHis_guanylyltransferase"/>
    <property type="match status" value="1"/>
</dbReference>
<dbReference type="Proteomes" id="UP000001460">
    <property type="component" value="Unassembled WGS sequence"/>
</dbReference>
<dbReference type="OrthoDB" id="62560at2759"/>
<evidence type="ECO:0000256" key="14">
    <source>
        <dbReference type="PIRSR" id="PIRSR028980-2"/>
    </source>
</evidence>
<feature type="binding site" evidence="14">
    <location>
        <position position="29"/>
    </location>
    <ligand>
        <name>Mg(2+)</name>
        <dbReference type="ChEBI" id="CHEBI:18420"/>
        <label>1</label>
        <note>catalytic</note>
    </ligand>
</feature>
<keyword evidence="6 12" id="KW-0479">Metal-binding</keyword>
<proteinExistence type="inferred from homology"/>
<accession>B6AHW0</accession>
<keyword evidence="5 12" id="KW-0548">Nucleotidyltransferase</keyword>
<comment type="similarity">
    <text evidence="1 12">Belongs to the tRNA(His) guanylyltransferase family.</text>
</comment>
<keyword evidence="7 12" id="KW-0547">Nucleotide-binding</keyword>
<feature type="domain" description="Thg1 C-terminal" evidence="16">
    <location>
        <begin position="139"/>
        <end position="239"/>
    </location>
</feature>
<reference evidence="17" key="1">
    <citation type="submission" date="2008-06" db="EMBL/GenBank/DDBJ databases">
        <authorList>
            <person name="Lorenzi H."/>
            <person name="Inman J."/>
            <person name="Miller J."/>
            <person name="Schobel S."/>
            <person name="Amedeo P."/>
            <person name="Caler E.V."/>
            <person name="da Silva J."/>
        </authorList>
    </citation>
    <scope>NUCLEOTIDE SEQUENCE [LARGE SCALE GENOMIC DNA]</scope>
    <source>
        <strain evidence="17">RN66</strain>
    </source>
</reference>
<evidence type="ECO:0000313" key="17">
    <source>
        <dbReference type="EMBL" id="EEA07801.1"/>
    </source>
</evidence>
<evidence type="ECO:0000256" key="13">
    <source>
        <dbReference type="PIRSR" id="PIRSR028980-1"/>
    </source>
</evidence>
<evidence type="ECO:0000256" key="9">
    <source>
        <dbReference type="ARBA" id="ARBA00023134"/>
    </source>
</evidence>
<evidence type="ECO:0000256" key="11">
    <source>
        <dbReference type="ARBA" id="ARBA00047281"/>
    </source>
</evidence>
<keyword evidence="4 12" id="KW-0819">tRNA processing</keyword>
<evidence type="ECO:0000256" key="12">
    <source>
        <dbReference type="PIRNR" id="PIRNR028980"/>
    </source>
</evidence>
<evidence type="ECO:0000256" key="1">
    <source>
        <dbReference type="ARBA" id="ARBA00010113"/>
    </source>
</evidence>
<evidence type="ECO:0000256" key="2">
    <source>
        <dbReference type="ARBA" id="ARBA00012511"/>
    </source>
</evidence>
<dbReference type="EC" id="2.7.7.79" evidence="2 12"/>
<keyword evidence="3 12" id="KW-0808">Transferase</keyword>
<evidence type="ECO:0000256" key="6">
    <source>
        <dbReference type="ARBA" id="ARBA00022723"/>
    </source>
</evidence>
<dbReference type="Gene3D" id="3.30.70.3000">
    <property type="match status" value="1"/>
</dbReference>
<dbReference type="GO" id="GO:0008193">
    <property type="term" value="F:tRNA guanylyltransferase activity"/>
    <property type="evidence" value="ECO:0007669"/>
    <property type="project" value="UniProtKB-UniRule"/>
</dbReference>
<feature type="domain" description="tRNAHis guanylyltransferase catalytic" evidence="15">
    <location>
        <begin position="6"/>
        <end position="135"/>
    </location>
</feature>
<dbReference type="InterPro" id="IPR038469">
    <property type="entry name" value="tRNAHis_GuaTrfase_Thg1_sf"/>
</dbReference>
<dbReference type="GO" id="GO:0006400">
    <property type="term" value="P:tRNA modification"/>
    <property type="evidence" value="ECO:0007669"/>
    <property type="project" value="UniProtKB-UniRule"/>
</dbReference>
<comment type="catalytic activity">
    <reaction evidence="11 12">
        <text>a 5'-end ribonucleotide-tRNA(His) + GTP + ATP + H2O = a 5'-end phospho-guanosine-ribonucleotide-tRNA(His) + AMP + 2 diphosphate + H(+)</text>
        <dbReference type="Rhea" id="RHEA:54564"/>
        <dbReference type="Rhea" id="RHEA-COMP:14193"/>
        <dbReference type="Rhea" id="RHEA-COMP:14917"/>
        <dbReference type="ChEBI" id="CHEBI:15377"/>
        <dbReference type="ChEBI" id="CHEBI:15378"/>
        <dbReference type="ChEBI" id="CHEBI:30616"/>
        <dbReference type="ChEBI" id="CHEBI:33019"/>
        <dbReference type="ChEBI" id="CHEBI:37565"/>
        <dbReference type="ChEBI" id="CHEBI:138282"/>
        <dbReference type="ChEBI" id="CHEBI:141847"/>
        <dbReference type="ChEBI" id="CHEBI:456215"/>
        <dbReference type="EC" id="2.7.7.79"/>
    </reaction>
</comment>
<keyword evidence="18" id="KW-1185">Reference proteome</keyword>
<dbReference type="GO" id="GO:0000287">
    <property type="term" value="F:magnesium ion binding"/>
    <property type="evidence" value="ECO:0007669"/>
    <property type="project" value="UniProtKB-UniRule"/>
</dbReference>
<feature type="binding site" evidence="14">
    <location>
        <position position="30"/>
    </location>
    <ligand>
        <name>Mg(2+)</name>
        <dbReference type="ChEBI" id="CHEBI:18420"/>
        <label>1</label>
        <note>catalytic</note>
    </ligand>
</feature>
<dbReference type="InterPro" id="IPR007537">
    <property type="entry name" value="tRNAHis_GuaTrfase_Thg1"/>
</dbReference>
<sequence>MACSKYEYVKSYEQSNRVLNNSWFVVRIDGCSFHEFTRSHNYDKPNDKNGLDLMNRAAESVMRKISDIIIAYGQSDEYSFVFRRKTDLWGRRYEKILTYTVSLFTSSFVYYWDNFFPKIRLTYPPTFDGRIIIYPTDKDIRDYLSWRQVDCHINNLYNTCFWALVKFRNISEKEATELLKHSVSSDKNELLFSEFNINYSKIPKQFRKGTVLYRPRQKTKKTSSEYFNMRDIRDKEVMIDDTKDSSDEDITHPIWSCKYGEITINNILKCHQDIIQDAFWIDNEYLLA</sequence>
<evidence type="ECO:0000256" key="5">
    <source>
        <dbReference type="ARBA" id="ARBA00022695"/>
    </source>
</evidence>
<evidence type="ECO:0000256" key="7">
    <source>
        <dbReference type="ARBA" id="ARBA00022741"/>
    </source>
</evidence>
<dbReference type="STRING" id="441375.B6AHW0"/>
<evidence type="ECO:0000256" key="10">
    <source>
        <dbReference type="ARBA" id="ARBA00032480"/>
    </source>
</evidence>
<dbReference type="VEuPathDB" id="CryptoDB:CMU_028750"/>
<dbReference type="InterPro" id="IPR025845">
    <property type="entry name" value="Thg1_C_dom"/>
</dbReference>
<dbReference type="InterPro" id="IPR024956">
    <property type="entry name" value="tRNAHis_GuaTrfase_cat"/>
</dbReference>
<feature type="binding site" evidence="14">
    <location>
        <position position="76"/>
    </location>
    <ligand>
        <name>Mg(2+)</name>
        <dbReference type="ChEBI" id="CHEBI:18420"/>
        <label>2</label>
        <note>catalytic</note>
    </ligand>
</feature>
<gene>
    <name evidence="17" type="ORF">CMU_028750</name>
</gene>
<feature type="binding site" evidence="13">
    <location>
        <begin position="29"/>
        <end position="34"/>
    </location>
    <ligand>
        <name>GTP</name>
        <dbReference type="ChEBI" id="CHEBI:37565"/>
    </ligand>
</feature>
<dbReference type="Pfam" id="PF04446">
    <property type="entry name" value="Thg1"/>
    <property type="match status" value="1"/>
</dbReference>
<feature type="binding site" evidence="14">
    <location>
        <position position="76"/>
    </location>
    <ligand>
        <name>Mg(2+)</name>
        <dbReference type="ChEBI" id="CHEBI:18420"/>
        <label>1</label>
        <note>catalytic</note>
    </ligand>
</feature>
<keyword evidence="8 12" id="KW-0460">Magnesium</keyword>
<evidence type="ECO:0000256" key="4">
    <source>
        <dbReference type="ARBA" id="ARBA00022694"/>
    </source>
</evidence>
<dbReference type="PANTHER" id="PTHR12729">
    <property type="entry name" value="TRNA(HIS) GUANYLYLTRANSFERASE-RELATED"/>
    <property type="match status" value="1"/>
</dbReference>
<dbReference type="RefSeq" id="XP_002142150.1">
    <property type="nucleotide sequence ID" value="XM_002142114.1"/>
</dbReference>
<dbReference type="Pfam" id="PF14413">
    <property type="entry name" value="Thg1C"/>
    <property type="match status" value="1"/>
</dbReference>
<dbReference type="OMA" id="WKQHTEI"/>
<evidence type="ECO:0000256" key="3">
    <source>
        <dbReference type="ARBA" id="ARBA00022679"/>
    </source>
</evidence>
<evidence type="ECO:0000259" key="16">
    <source>
        <dbReference type="Pfam" id="PF14413"/>
    </source>
</evidence>
<comment type="cofactor">
    <cofactor evidence="14">
        <name>Mg(2+)</name>
        <dbReference type="ChEBI" id="CHEBI:18420"/>
    </cofactor>
    <text evidence="14">Binds 2 magnesium ions per subunit.</text>
</comment>
<dbReference type="PANTHER" id="PTHR12729:SF6">
    <property type="entry name" value="TRNA(HIS) GUANYLYLTRANSFERASE-RELATED"/>
    <property type="match status" value="1"/>
</dbReference>
<evidence type="ECO:0000259" key="15">
    <source>
        <dbReference type="Pfam" id="PF04446"/>
    </source>
</evidence>
<name>B6AHW0_CRYMR</name>
<keyword evidence="9 12" id="KW-0342">GTP-binding</keyword>
<comment type="function">
    <text evidence="12">Adds a GMP to the 5'-end of tRNA(His) after transcription and RNase P cleavage.</text>
</comment>
<dbReference type="eggNOG" id="KOG2721">
    <property type="taxonomic scope" value="Eukaryota"/>
</dbReference>
<dbReference type="FunFam" id="3.30.70.3000:FF:000001">
    <property type="entry name" value="tRNA(His) guanylyltransferase"/>
    <property type="match status" value="1"/>
</dbReference>
<organism evidence="17 18">
    <name type="scientific">Cryptosporidium muris (strain RN66)</name>
    <dbReference type="NCBI Taxonomy" id="441375"/>
    <lineage>
        <taxon>Eukaryota</taxon>
        <taxon>Sar</taxon>
        <taxon>Alveolata</taxon>
        <taxon>Apicomplexa</taxon>
        <taxon>Conoidasida</taxon>
        <taxon>Coccidia</taxon>
        <taxon>Eucoccidiorida</taxon>
        <taxon>Eimeriorina</taxon>
        <taxon>Cryptosporidiidae</taxon>
        <taxon>Cryptosporidium</taxon>
    </lineage>
</organism>